<dbReference type="GO" id="GO:0008168">
    <property type="term" value="F:methyltransferase activity"/>
    <property type="evidence" value="ECO:0007669"/>
    <property type="project" value="UniProtKB-KW"/>
</dbReference>
<dbReference type="InterPro" id="IPR000257">
    <property type="entry name" value="Uroporphyrinogen_deCOase"/>
</dbReference>
<reference evidence="3" key="1">
    <citation type="submission" date="2020-06" db="EMBL/GenBank/DDBJ databases">
        <title>Draft genomic sequence of Geomonas sp. Red330.</title>
        <authorList>
            <person name="Itoh H."/>
            <person name="Zhenxing X."/>
            <person name="Ushijima N."/>
            <person name="Masuda Y."/>
            <person name="Shiratori Y."/>
            <person name="Senoo K."/>
        </authorList>
    </citation>
    <scope>NUCLEOTIDE SEQUENCE [LARGE SCALE GENOMIC DNA]</scope>
    <source>
        <strain evidence="3">Red330</strain>
    </source>
</reference>
<evidence type="ECO:0000313" key="2">
    <source>
        <dbReference type="EMBL" id="GFO60615.1"/>
    </source>
</evidence>
<keyword evidence="2" id="KW-0808">Transferase</keyword>
<dbReference type="PANTHER" id="PTHR47099">
    <property type="entry name" value="METHYLCOBAMIDE:COM METHYLTRANSFERASE MTBA"/>
    <property type="match status" value="1"/>
</dbReference>
<dbReference type="InterPro" id="IPR038071">
    <property type="entry name" value="UROD/MetE-like_sf"/>
</dbReference>
<dbReference type="Pfam" id="PF01208">
    <property type="entry name" value="URO-D"/>
    <property type="match status" value="1"/>
</dbReference>
<protein>
    <submittedName>
        <fullName evidence="2">Methylcobamide:CoM methyltransferase</fullName>
    </submittedName>
</protein>
<evidence type="ECO:0000259" key="1">
    <source>
        <dbReference type="Pfam" id="PF01208"/>
    </source>
</evidence>
<proteinExistence type="predicted"/>
<dbReference type="GO" id="GO:0006779">
    <property type="term" value="P:porphyrin-containing compound biosynthetic process"/>
    <property type="evidence" value="ECO:0007669"/>
    <property type="project" value="InterPro"/>
</dbReference>
<sequence>MLSSLIPKDNQTSLERVLSYLQGQNPQRIACFPLILNHAARVLGVPVGKCIQDAELFGKAHVAAYRRYGNDLITFLSTTSTLAEAMGQRMNFIEDDAPQLAEPLVKELDDLKKVKVPDFTRDGRMPVYLQATEYAVAEVGSEVCVSTVLAGPFTTAAALRGADVFVKDLYRNKEWVHELLEICCEAGLRFIDEILKRKSLPIIVEPIGSASLVSPRTFKEFVAPYLKRMSDHIHANGGGLPAVLHICGKTKPNWGPMLESEWDIWSLDGVDMGEAKEFAGHRVCLVGNVTPANLLTNTPEEIDAEAKAVCAKGMGSPCGFILGSGCEVPINTPGENLDALINAARKYGRFDL</sequence>
<dbReference type="AlphaFoldDB" id="A0A6V8MKP7"/>
<accession>A0A6V8MKP7</accession>
<evidence type="ECO:0000313" key="3">
    <source>
        <dbReference type="Proteomes" id="UP000556026"/>
    </source>
</evidence>
<dbReference type="CDD" id="cd03465">
    <property type="entry name" value="URO-D_like"/>
    <property type="match status" value="1"/>
</dbReference>
<dbReference type="EMBL" id="BLXX01000009">
    <property type="protein sequence ID" value="GFO60615.1"/>
    <property type="molecule type" value="Genomic_DNA"/>
</dbReference>
<comment type="caution">
    <text evidence="2">The sequence shown here is derived from an EMBL/GenBank/DDBJ whole genome shotgun (WGS) entry which is preliminary data.</text>
</comment>
<dbReference type="GO" id="GO:0004853">
    <property type="term" value="F:uroporphyrinogen decarboxylase activity"/>
    <property type="evidence" value="ECO:0007669"/>
    <property type="project" value="InterPro"/>
</dbReference>
<organism evidence="2 3">
    <name type="scientific">Geomonas silvestris</name>
    <dbReference type="NCBI Taxonomy" id="2740184"/>
    <lineage>
        <taxon>Bacteria</taxon>
        <taxon>Pseudomonadati</taxon>
        <taxon>Thermodesulfobacteriota</taxon>
        <taxon>Desulfuromonadia</taxon>
        <taxon>Geobacterales</taxon>
        <taxon>Geobacteraceae</taxon>
        <taxon>Geomonas</taxon>
    </lineage>
</organism>
<dbReference type="SUPFAM" id="SSF51726">
    <property type="entry name" value="UROD/MetE-like"/>
    <property type="match status" value="1"/>
</dbReference>
<name>A0A6V8MKP7_9BACT</name>
<keyword evidence="2" id="KW-0489">Methyltransferase</keyword>
<keyword evidence="3" id="KW-1185">Reference proteome</keyword>
<dbReference type="GO" id="GO:0032259">
    <property type="term" value="P:methylation"/>
    <property type="evidence" value="ECO:0007669"/>
    <property type="project" value="UniProtKB-KW"/>
</dbReference>
<dbReference type="PANTHER" id="PTHR47099:SF1">
    <property type="entry name" value="METHYLCOBAMIDE:COM METHYLTRANSFERASE MTBA"/>
    <property type="match status" value="1"/>
</dbReference>
<dbReference type="RefSeq" id="WP_183355427.1">
    <property type="nucleotide sequence ID" value="NZ_BLXX01000009.1"/>
</dbReference>
<dbReference type="Gene3D" id="3.20.20.210">
    <property type="match status" value="1"/>
</dbReference>
<feature type="domain" description="Uroporphyrinogen decarboxylase (URO-D)" evidence="1">
    <location>
        <begin position="13"/>
        <end position="347"/>
    </location>
</feature>
<gene>
    <name evidence="2" type="ORF">GMST_29400</name>
</gene>
<dbReference type="Proteomes" id="UP000556026">
    <property type="component" value="Unassembled WGS sequence"/>
</dbReference>
<dbReference type="InterPro" id="IPR052024">
    <property type="entry name" value="Methanogen_methyltrans"/>
</dbReference>